<dbReference type="OrthoDB" id="9800865at2"/>
<feature type="binding site" evidence="14">
    <location>
        <position position="205"/>
    </location>
    <ligand>
        <name>substrate</name>
    </ligand>
</feature>
<evidence type="ECO:0000313" key="18">
    <source>
        <dbReference type="Proteomes" id="UP000239480"/>
    </source>
</evidence>
<comment type="cofactor">
    <cofactor evidence="12 15">
        <name>Zn(2+)</name>
        <dbReference type="ChEBI" id="CHEBI:29105"/>
    </cofactor>
    <text evidence="12 15">Binds 1 zinc ion.</text>
</comment>
<keyword evidence="8 12" id="KW-0862">Zinc</keyword>
<comment type="similarity">
    <text evidence="5 12">In the C-terminal section; belongs to the HTP reductase family.</text>
</comment>
<feature type="binding site" evidence="15">
    <location>
        <position position="51"/>
    </location>
    <ligand>
        <name>Zn(2+)</name>
        <dbReference type="ChEBI" id="CHEBI:29105"/>
        <note>catalytic</note>
    </ligand>
</feature>
<feature type="binding site" evidence="15">
    <location>
        <position position="85"/>
    </location>
    <ligand>
        <name>Zn(2+)</name>
        <dbReference type="ChEBI" id="CHEBI:29105"/>
        <note>catalytic</note>
    </ligand>
</feature>
<feature type="binding site" evidence="14">
    <location>
        <begin position="298"/>
        <end position="304"/>
    </location>
    <ligand>
        <name>NADP(+)</name>
        <dbReference type="ChEBI" id="CHEBI:58349"/>
    </ligand>
</feature>
<feature type="binding site" evidence="14">
    <location>
        <position position="208"/>
    </location>
    <ligand>
        <name>substrate</name>
    </ligand>
</feature>
<dbReference type="InterPro" id="IPR050765">
    <property type="entry name" value="Riboflavin_Biosynth_HTPR"/>
</dbReference>
<evidence type="ECO:0000256" key="14">
    <source>
        <dbReference type="PIRSR" id="PIRSR006769-2"/>
    </source>
</evidence>
<dbReference type="AlphaFoldDB" id="A0A2T0RXX5"/>
<feature type="active site" description="Proton donor" evidence="13">
    <location>
        <position position="53"/>
    </location>
</feature>
<evidence type="ECO:0000256" key="5">
    <source>
        <dbReference type="ARBA" id="ARBA00007417"/>
    </source>
</evidence>
<feature type="binding site" evidence="14">
    <location>
        <position position="185"/>
    </location>
    <ligand>
        <name>substrate</name>
    </ligand>
</feature>
<keyword evidence="10 12" id="KW-0560">Oxidoreductase</keyword>
<dbReference type="RefSeq" id="WP_106202850.1">
    <property type="nucleotide sequence ID" value="NZ_PVTD01000001.1"/>
</dbReference>
<reference evidence="17 18" key="1">
    <citation type="submission" date="2018-03" db="EMBL/GenBank/DDBJ databases">
        <title>Genomic Encyclopedia of Archaeal and Bacterial Type Strains, Phase II (KMG-II): from individual species to whole genera.</title>
        <authorList>
            <person name="Goeker M."/>
        </authorList>
    </citation>
    <scope>NUCLEOTIDE SEQUENCE [LARGE SCALE GENOMIC DNA]</scope>
    <source>
        <strain evidence="17 18">DSM 29328</strain>
    </source>
</reference>
<feature type="binding site" evidence="14">
    <location>
        <position position="201"/>
    </location>
    <ligand>
        <name>NADP(+)</name>
        <dbReference type="ChEBI" id="CHEBI:58349"/>
    </ligand>
</feature>
<dbReference type="GO" id="GO:0009231">
    <property type="term" value="P:riboflavin biosynthetic process"/>
    <property type="evidence" value="ECO:0007669"/>
    <property type="project" value="UniProtKB-UniPathway"/>
</dbReference>
<evidence type="ECO:0000256" key="13">
    <source>
        <dbReference type="PIRSR" id="PIRSR006769-1"/>
    </source>
</evidence>
<evidence type="ECO:0000256" key="4">
    <source>
        <dbReference type="ARBA" id="ARBA00005259"/>
    </source>
</evidence>
<dbReference type="EC" id="3.5.4.26" evidence="12"/>
<feature type="binding site" evidence="14">
    <location>
        <position position="155"/>
    </location>
    <ligand>
        <name>NADP(+)</name>
        <dbReference type="ChEBI" id="CHEBI:58349"/>
    </ligand>
</feature>
<feature type="domain" description="CMP/dCMP-type deaminase" evidence="16">
    <location>
        <begin position="2"/>
        <end position="124"/>
    </location>
</feature>
<dbReference type="EMBL" id="PVTD01000001">
    <property type="protein sequence ID" value="PRY26039.1"/>
    <property type="molecule type" value="Genomic_DNA"/>
</dbReference>
<dbReference type="PANTHER" id="PTHR38011:SF7">
    <property type="entry name" value="2,5-DIAMINO-6-RIBOSYLAMINO-4(3H)-PYRIMIDINONE 5'-PHOSPHATE REDUCTASE"/>
    <property type="match status" value="1"/>
</dbReference>
<evidence type="ECO:0000256" key="3">
    <source>
        <dbReference type="ARBA" id="ARBA00004910"/>
    </source>
</evidence>
<dbReference type="Gene3D" id="3.40.140.10">
    <property type="entry name" value="Cytidine Deaminase, domain 2"/>
    <property type="match status" value="1"/>
</dbReference>
<comment type="caution">
    <text evidence="17">The sequence shown here is derived from an EMBL/GenBank/DDBJ whole genome shotgun (WGS) entry which is preliminary data.</text>
</comment>
<evidence type="ECO:0000256" key="7">
    <source>
        <dbReference type="ARBA" id="ARBA00022723"/>
    </source>
</evidence>
<dbReference type="InterPro" id="IPR002734">
    <property type="entry name" value="RibDG_C"/>
</dbReference>
<name>A0A2T0RXX5_9RHOB</name>
<evidence type="ECO:0000256" key="6">
    <source>
        <dbReference type="ARBA" id="ARBA00022619"/>
    </source>
</evidence>
<keyword evidence="12" id="KW-0378">Hydrolase</keyword>
<dbReference type="Gene3D" id="3.40.430.10">
    <property type="entry name" value="Dihydrofolate Reductase, subunit A"/>
    <property type="match status" value="1"/>
</dbReference>
<dbReference type="Proteomes" id="UP000239480">
    <property type="component" value="Unassembled WGS sequence"/>
</dbReference>
<evidence type="ECO:0000313" key="17">
    <source>
        <dbReference type="EMBL" id="PRY26039.1"/>
    </source>
</evidence>
<comment type="pathway">
    <text evidence="2 12">Cofactor biosynthesis; riboflavin biosynthesis; 5-amino-6-(D-ribitylamino)uracil from GTP: step 2/4.</text>
</comment>
<dbReference type="SUPFAM" id="SSF53927">
    <property type="entry name" value="Cytidine deaminase-like"/>
    <property type="match status" value="1"/>
</dbReference>
<dbReference type="GO" id="GO:0008703">
    <property type="term" value="F:5-amino-6-(5-phosphoribosylamino)uracil reductase activity"/>
    <property type="evidence" value="ECO:0007669"/>
    <property type="project" value="UniProtKB-EC"/>
</dbReference>
<dbReference type="Pfam" id="PF00383">
    <property type="entry name" value="dCMP_cyt_deam_1"/>
    <property type="match status" value="1"/>
</dbReference>
<dbReference type="PROSITE" id="PS00903">
    <property type="entry name" value="CYT_DCMP_DEAMINASES_1"/>
    <property type="match status" value="1"/>
</dbReference>
<organism evidence="17 18">
    <name type="scientific">Aliiruegeria haliotis</name>
    <dbReference type="NCBI Taxonomy" id="1280846"/>
    <lineage>
        <taxon>Bacteria</taxon>
        <taxon>Pseudomonadati</taxon>
        <taxon>Pseudomonadota</taxon>
        <taxon>Alphaproteobacteria</taxon>
        <taxon>Rhodobacterales</taxon>
        <taxon>Roseobacteraceae</taxon>
        <taxon>Aliiruegeria</taxon>
    </lineage>
</organism>
<evidence type="ECO:0000256" key="1">
    <source>
        <dbReference type="ARBA" id="ARBA00002151"/>
    </source>
</evidence>
<dbReference type="InterPro" id="IPR011549">
    <property type="entry name" value="RibD_C"/>
</dbReference>
<evidence type="ECO:0000256" key="12">
    <source>
        <dbReference type="PIRNR" id="PIRNR006769"/>
    </source>
</evidence>
<dbReference type="PANTHER" id="PTHR38011">
    <property type="entry name" value="DIHYDROFOLATE REDUCTASE FAMILY PROTEIN (AFU_ORTHOLOGUE AFUA_8G06820)"/>
    <property type="match status" value="1"/>
</dbReference>
<dbReference type="InterPro" id="IPR024072">
    <property type="entry name" value="DHFR-like_dom_sf"/>
</dbReference>
<dbReference type="PIRSF" id="PIRSF006769">
    <property type="entry name" value="RibD"/>
    <property type="match status" value="1"/>
</dbReference>
<dbReference type="InterPro" id="IPR002125">
    <property type="entry name" value="CMP_dCMP_dom"/>
</dbReference>
<accession>A0A2T0RXX5</accession>
<comment type="similarity">
    <text evidence="4 12">In the N-terminal section; belongs to the cytidine and deoxycytidylate deaminase family.</text>
</comment>
<evidence type="ECO:0000259" key="16">
    <source>
        <dbReference type="PROSITE" id="PS51747"/>
    </source>
</evidence>
<dbReference type="InterPro" id="IPR016193">
    <property type="entry name" value="Cytidine_deaminase-like"/>
</dbReference>
<feature type="binding site" evidence="15">
    <location>
        <position position="76"/>
    </location>
    <ligand>
        <name>Zn(2+)</name>
        <dbReference type="ChEBI" id="CHEBI:29105"/>
        <note>catalytic</note>
    </ligand>
</feature>
<dbReference type="Pfam" id="PF01872">
    <property type="entry name" value="RibD_C"/>
    <property type="match status" value="1"/>
</dbReference>
<keyword evidence="9 12" id="KW-0521">NADP</keyword>
<comment type="pathway">
    <text evidence="3 12">Cofactor biosynthesis; riboflavin biosynthesis; 5-amino-6-(D-ribitylamino)uracil from GTP: step 3/4.</text>
</comment>
<dbReference type="UniPathway" id="UPA00275">
    <property type="reaction ID" value="UER00401"/>
</dbReference>
<proteinExistence type="inferred from homology"/>
<dbReference type="GO" id="GO:0008270">
    <property type="term" value="F:zinc ion binding"/>
    <property type="evidence" value="ECO:0007669"/>
    <property type="project" value="InterPro"/>
</dbReference>
<evidence type="ECO:0000256" key="8">
    <source>
        <dbReference type="ARBA" id="ARBA00022833"/>
    </source>
</evidence>
<evidence type="ECO:0000256" key="11">
    <source>
        <dbReference type="ARBA" id="ARBA00023268"/>
    </source>
</evidence>
<dbReference type="EC" id="1.1.1.193" evidence="12"/>
<dbReference type="PROSITE" id="PS51747">
    <property type="entry name" value="CYT_DCMP_DEAMINASES_2"/>
    <property type="match status" value="1"/>
</dbReference>
<dbReference type="GO" id="GO:0050661">
    <property type="term" value="F:NADP binding"/>
    <property type="evidence" value="ECO:0007669"/>
    <property type="project" value="InterPro"/>
</dbReference>
<keyword evidence="11" id="KW-0511">Multifunctional enzyme</keyword>
<evidence type="ECO:0000256" key="15">
    <source>
        <dbReference type="PIRSR" id="PIRSR006769-3"/>
    </source>
</evidence>
<evidence type="ECO:0000256" key="9">
    <source>
        <dbReference type="ARBA" id="ARBA00022857"/>
    </source>
</evidence>
<protein>
    <recommendedName>
        <fullName evidence="12">Riboflavin biosynthesis protein RibD</fullName>
    </recommendedName>
    <domain>
        <recommendedName>
            <fullName evidence="12">Diaminohydroxyphosphoribosylaminopyrimidine deaminase</fullName>
            <shortName evidence="12">DRAP deaminase</shortName>
            <ecNumber evidence="12">3.5.4.26</ecNumber>
        </recommendedName>
        <alternativeName>
            <fullName evidence="12">Riboflavin-specific deaminase</fullName>
        </alternativeName>
    </domain>
    <domain>
        <recommendedName>
            <fullName evidence="12">5-amino-6-(5-phosphoribosylamino)uracil reductase</fullName>
            <ecNumber evidence="12">1.1.1.193</ecNumber>
        </recommendedName>
        <alternativeName>
            <fullName evidence="12">HTP reductase</fullName>
        </alternativeName>
    </domain>
</protein>
<dbReference type="InterPro" id="IPR004794">
    <property type="entry name" value="Eubact_RibD"/>
</dbReference>
<dbReference type="GO" id="GO:0008835">
    <property type="term" value="F:diaminohydroxyphosphoribosylaminopyrimidine deaminase activity"/>
    <property type="evidence" value="ECO:0007669"/>
    <property type="project" value="UniProtKB-EC"/>
</dbReference>
<feature type="binding site" evidence="14">
    <location>
        <position position="169"/>
    </location>
    <ligand>
        <name>NADP(+)</name>
        <dbReference type="ChEBI" id="CHEBI:58349"/>
    </ligand>
</feature>
<feature type="binding site" evidence="14">
    <location>
        <position position="171"/>
    </location>
    <ligand>
        <name>NADP(+)</name>
        <dbReference type="ChEBI" id="CHEBI:58349"/>
    </ligand>
</feature>
<feature type="binding site" evidence="14">
    <location>
        <position position="197"/>
    </location>
    <ligand>
        <name>NADP(+)</name>
        <dbReference type="ChEBI" id="CHEBI:58349"/>
    </ligand>
</feature>
<keyword evidence="18" id="KW-1185">Reference proteome</keyword>
<feature type="binding site" evidence="14">
    <location>
        <position position="296"/>
    </location>
    <ligand>
        <name>substrate</name>
    </ligand>
</feature>
<dbReference type="CDD" id="cd01284">
    <property type="entry name" value="Riboflavin_deaminase-reductase"/>
    <property type="match status" value="1"/>
</dbReference>
<evidence type="ECO:0000256" key="10">
    <source>
        <dbReference type="ARBA" id="ARBA00023002"/>
    </source>
</evidence>
<dbReference type="NCBIfam" id="TIGR00326">
    <property type="entry name" value="eubact_ribD"/>
    <property type="match status" value="1"/>
</dbReference>
<keyword evidence="6 12" id="KW-0686">Riboflavin biosynthesis</keyword>
<dbReference type="InterPro" id="IPR016192">
    <property type="entry name" value="APOBEC/CMP_deaminase_Zn-bd"/>
</dbReference>
<keyword evidence="7 12" id="KW-0479">Metal-binding</keyword>
<sequence>MTSDRRFMAMALALGRRGLGKVWPNPAVGCVIVRDGIVVGRGWTQPGGRPHAEPVALAQAGGAARGATVYVTLEPCAHHGKTPPCAEALVAAGVARVVAALRDPDPRVDGGGLARLRAAGIAVETGLMEAEARRANAGFLSRIQCGRPQLTLKLASSFDGRIATATGESQWITGPEARRMVHAQRARHDAVLVGGGTARVDDPSLTVRGLGLARQPTRVIASAPLDLPVDSKLFRELDVAPVWICHGPDAPPDRRERWRNRGARLFEVPTGPDNALDPVAMFQALGGAGLTRVYCEGGGRLAGSVLAAGLVDDLVAFSAGLGLGADGLPGLGALGLTSLDRAPRFVLDRVQQVGPDVMALWRAAGAA</sequence>
<comment type="catalytic activity">
    <reaction evidence="12">
        <text>2,5-diamino-6-hydroxy-4-(5-phosphoribosylamino)-pyrimidine + H2O + H(+) = 5-amino-6-(5-phospho-D-ribosylamino)uracil + NH4(+)</text>
        <dbReference type="Rhea" id="RHEA:21868"/>
        <dbReference type="ChEBI" id="CHEBI:15377"/>
        <dbReference type="ChEBI" id="CHEBI:15378"/>
        <dbReference type="ChEBI" id="CHEBI:28938"/>
        <dbReference type="ChEBI" id="CHEBI:58453"/>
        <dbReference type="ChEBI" id="CHEBI:58614"/>
        <dbReference type="EC" id="3.5.4.26"/>
    </reaction>
</comment>
<dbReference type="NCBIfam" id="TIGR00227">
    <property type="entry name" value="ribD_Cterm"/>
    <property type="match status" value="1"/>
</dbReference>
<comment type="catalytic activity">
    <reaction evidence="12">
        <text>5-amino-6-(5-phospho-D-ribitylamino)uracil + NADP(+) = 5-amino-6-(5-phospho-D-ribosylamino)uracil + NADPH + H(+)</text>
        <dbReference type="Rhea" id="RHEA:17845"/>
        <dbReference type="ChEBI" id="CHEBI:15378"/>
        <dbReference type="ChEBI" id="CHEBI:57783"/>
        <dbReference type="ChEBI" id="CHEBI:58349"/>
        <dbReference type="ChEBI" id="CHEBI:58421"/>
        <dbReference type="ChEBI" id="CHEBI:58453"/>
        <dbReference type="EC" id="1.1.1.193"/>
    </reaction>
</comment>
<gene>
    <name evidence="17" type="ORF">CLV78_101132</name>
</gene>
<dbReference type="SUPFAM" id="SSF53597">
    <property type="entry name" value="Dihydrofolate reductase-like"/>
    <property type="match status" value="1"/>
</dbReference>
<comment type="function">
    <text evidence="1 12">Converts 2,5-diamino-6-(ribosylamino)-4(3h)-pyrimidinone 5'-phosphate into 5-amino-6-(ribosylamino)-2,4(1h,3h)-pyrimidinedione 5'-phosphate.</text>
</comment>
<evidence type="ECO:0000256" key="2">
    <source>
        <dbReference type="ARBA" id="ARBA00004882"/>
    </source>
</evidence>